<dbReference type="AlphaFoldDB" id="A0A2P6VR05"/>
<feature type="compositionally biased region" description="Low complexity" evidence="7">
    <location>
        <begin position="1"/>
        <end position="12"/>
    </location>
</feature>
<dbReference type="GO" id="GO:0046872">
    <property type="term" value="F:metal ion binding"/>
    <property type="evidence" value="ECO:0007669"/>
    <property type="project" value="UniProtKB-KW"/>
</dbReference>
<dbReference type="Gene3D" id="3.40.50.1220">
    <property type="entry name" value="TPP-binding domain"/>
    <property type="match status" value="1"/>
</dbReference>
<dbReference type="InterPro" id="IPR026590">
    <property type="entry name" value="Ssirtuin_cat_dom"/>
</dbReference>
<dbReference type="SUPFAM" id="SSF52467">
    <property type="entry name" value="DHS-like NAD/FAD-binding domain"/>
    <property type="match status" value="1"/>
</dbReference>
<dbReference type="Pfam" id="PF02146">
    <property type="entry name" value="SIR2"/>
    <property type="match status" value="1"/>
</dbReference>
<evidence type="ECO:0000256" key="7">
    <source>
        <dbReference type="SAM" id="MobiDB-lite"/>
    </source>
</evidence>
<dbReference type="STRING" id="554055.A0A2P6VR05"/>
<evidence type="ECO:0000313" key="9">
    <source>
        <dbReference type="EMBL" id="PSC76533.1"/>
    </source>
</evidence>
<feature type="domain" description="Deacetylase sirtuin-type" evidence="8">
    <location>
        <begin position="140"/>
        <end position="421"/>
    </location>
</feature>
<feature type="compositionally biased region" description="Low complexity" evidence="7">
    <location>
        <begin position="63"/>
        <end position="75"/>
    </location>
</feature>
<comment type="caution">
    <text evidence="9">The sequence shown here is derived from an EMBL/GenBank/DDBJ whole genome shotgun (WGS) entry which is preliminary data.</text>
</comment>
<accession>A0A2P6VR05</accession>
<dbReference type="InterPro" id="IPR050134">
    <property type="entry name" value="NAD-dep_sirtuin_deacylases"/>
</dbReference>
<evidence type="ECO:0000256" key="3">
    <source>
        <dbReference type="ARBA" id="ARBA00022723"/>
    </source>
</evidence>
<reference evidence="9 10" key="1">
    <citation type="journal article" date="2018" name="Plant J.">
        <title>Genome sequences of Chlorella sorokiniana UTEX 1602 and Micractinium conductrix SAG 241.80: implications to maltose excretion by a green alga.</title>
        <authorList>
            <person name="Arriola M.B."/>
            <person name="Velmurugan N."/>
            <person name="Zhang Y."/>
            <person name="Plunkett M.H."/>
            <person name="Hondzo H."/>
            <person name="Barney B.M."/>
        </authorList>
    </citation>
    <scope>NUCLEOTIDE SEQUENCE [LARGE SCALE GENOMIC DNA]</scope>
    <source>
        <strain evidence="9 10">SAG 241.80</strain>
    </source>
</reference>
<dbReference type="Gene3D" id="3.30.1600.10">
    <property type="entry name" value="SIR2/SIRT2 'Small Domain"/>
    <property type="match status" value="1"/>
</dbReference>
<evidence type="ECO:0000313" key="10">
    <source>
        <dbReference type="Proteomes" id="UP000239649"/>
    </source>
</evidence>
<feature type="binding site" evidence="6">
    <location>
        <position position="302"/>
    </location>
    <ligand>
        <name>Zn(2+)</name>
        <dbReference type="ChEBI" id="CHEBI:29105"/>
    </ligand>
</feature>
<comment type="cofactor">
    <cofactor evidence="1">
        <name>Zn(2+)</name>
        <dbReference type="ChEBI" id="CHEBI:29105"/>
    </cofactor>
</comment>
<name>A0A2P6VR05_9CHLO</name>
<dbReference type="InterPro" id="IPR003000">
    <property type="entry name" value="Sirtuin"/>
</dbReference>
<dbReference type="PROSITE" id="PS50305">
    <property type="entry name" value="SIRTUIN"/>
    <property type="match status" value="1"/>
</dbReference>
<evidence type="ECO:0000256" key="1">
    <source>
        <dbReference type="ARBA" id="ARBA00001947"/>
    </source>
</evidence>
<feature type="binding site" evidence="6">
    <location>
        <position position="278"/>
    </location>
    <ligand>
        <name>Zn(2+)</name>
        <dbReference type="ChEBI" id="CHEBI:29105"/>
    </ligand>
</feature>
<evidence type="ECO:0000259" key="8">
    <source>
        <dbReference type="PROSITE" id="PS50305"/>
    </source>
</evidence>
<dbReference type="OrthoDB" id="424302at2759"/>
<dbReference type="InterPro" id="IPR026591">
    <property type="entry name" value="Sirtuin_cat_small_dom_sf"/>
</dbReference>
<proteinExistence type="predicted"/>
<dbReference type="InterPro" id="IPR029035">
    <property type="entry name" value="DHS-like_NAD/FAD-binding_dom"/>
</dbReference>
<feature type="compositionally biased region" description="Low complexity" evidence="7">
    <location>
        <begin position="24"/>
        <end position="44"/>
    </location>
</feature>
<evidence type="ECO:0000256" key="6">
    <source>
        <dbReference type="PROSITE-ProRule" id="PRU00236"/>
    </source>
</evidence>
<feature type="compositionally biased region" description="Low complexity" evidence="7">
    <location>
        <begin position="85"/>
        <end position="94"/>
    </location>
</feature>
<feature type="active site" description="Proton acceptor" evidence="6">
    <location>
        <position position="270"/>
    </location>
</feature>
<dbReference type="GO" id="GO:0070403">
    <property type="term" value="F:NAD+ binding"/>
    <property type="evidence" value="ECO:0007669"/>
    <property type="project" value="InterPro"/>
</dbReference>
<dbReference type="GO" id="GO:0017136">
    <property type="term" value="F:histone deacetylase activity, NAD-dependent"/>
    <property type="evidence" value="ECO:0007669"/>
    <property type="project" value="TreeGrafter"/>
</dbReference>
<evidence type="ECO:0000256" key="2">
    <source>
        <dbReference type="ARBA" id="ARBA00022679"/>
    </source>
</evidence>
<dbReference type="CDD" id="cd01408">
    <property type="entry name" value="SIRT1"/>
    <property type="match status" value="1"/>
</dbReference>
<evidence type="ECO:0000256" key="4">
    <source>
        <dbReference type="ARBA" id="ARBA00022833"/>
    </source>
</evidence>
<sequence>MSSAAAAEPAGPGEDEHTVAGVGPVEDAVPAKPAAAAAAAAAANDEAEPPATGALRDRADRPAASSSSASSSASSQERGALAAPSGTGYASESESSSERGEGEDEGPASSSDDEADALLQRLAVVLSIGDECGVKLARPEVLPSFDLAGVAELISSGRAKRIIVMCGAGISVSAGIPDFRSPGTGLYSRLQKYNLPYPHAVFEMSFFRKNPRPFFLLAKELFPGNYVPTPTHFFMKLLHDKGLLLRCFTQNIDSLEHQAGLPPAAVVAAHGNFDSARCIKCGRPHGVDHVREAVFQGDGNPCYCVKKSCGGLVKPDIVFFGENLPERFHTQAADDFPEADLLIVMGTSLVVHPFAGLVNYVGPHVPRLLINREKAGELTPEMAAVGYTKGFNFGEDNYRDALFLGDCDDGVRQLCALLGWEADLEALVVAGRAGFHPQYAAPAEAPAAGGATYQ</sequence>
<organism evidence="9 10">
    <name type="scientific">Micractinium conductrix</name>
    <dbReference type="NCBI Taxonomy" id="554055"/>
    <lineage>
        <taxon>Eukaryota</taxon>
        <taxon>Viridiplantae</taxon>
        <taxon>Chlorophyta</taxon>
        <taxon>core chlorophytes</taxon>
        <taxon>Trebouxiophyceae</taxon>
        <taxon>Chlorellales</taxon>
        <taxon>Chlorellaceae</taxon>
        <taxon>Chlorella clade</taxon>
        <taxon>Micractinium</taxon>
    </lineage>
</organism>
<gene>
    <name evidence="9" type="primary">g140</name>
    <name evidence="9" type="ORF">C2E20_0140</name>
</gene>
<evidence type="ECO:0000256" key="5">
    <source>
        <dbReference type="ARBA" id="ARBA00023027"/>
    </source>
</evidence>
<keyword evidence="4 6" id="KW-0862">Zinc</keyword>
<keyword evidence="5" id="KW-0520">NAD</keyword>
<keyword evidence="2" id="KW-0808">Transferase</keyword>
<protein>
    <submittedName>
        <fullName evidence="9">NAD-dependent deacetylase sirtuin-2</fullName>
    </submittedName>
</protein>
<dbReference type="EMBL" id="LHPF02000001">
    <property type="protein sequence ID" value="PSC76533.1"/>
    <property type="molecule type" value="Genomic_DNA"/>
</dbReference>
<keyword evidence="3 6" id="KW-0479">Metal-binding</keyword>
<dbReference type="PANTHER" id="PTHR11085">
    <property type="entry name" value="NAD-DEPENDENT PROTEIN DEACYLASE SIRTUIN-5, MITOCHONDRIAL-RELATED"/>
    <property type="match status" value="1"/>
</dbReference>
<keyword evidence="10" id="KW-1185">Reference proteome</keyword>
<feature type="binding site" evidence="6">
    <location>
        <position position="309"/>
    </location>
    <ligand>
        <name>Zn(2+)</name>
        <dbReference type="ChEBI" id="CHEBI:29105"/>
    </ligand>
</feature>
<feature type="compositionally biased region" description="Acidic residues" evidence="7">
    <location>
        <begin position="101"/>
        <end position="113"/>
    </location>
</feature>
<dbReference type="GO" id="GO:0005634">
    <property type="term" value="C:nucleus"/>
    <property type="evidence" value="ECO:0007669"/>
    <property type="project" value="TreeGrafter"/>
</dbReference>
<dbReference type="Proteomes" id="UP000239649">
    <property type="component" value="Unassembled WGS sequence"/>
</dbReference>
<feature type="region of interest" description="Disordered" evidence="7">
    <location>
        <begin position="1"/>
        <end position="113"/>
    </location>
</feature>
<feature type="binding site" evidence="6">
    <location>
        <position position="281"/>
    </location>
    <ligand>
        <name>Zn(2+)</name>
        <dbReference type="ChEBI" id="CHEBI:29105"/>
    </ligand>
</feature>
<dbReference type="PANTHER" id="PTHR11085:SF6">
    <property type="entry name" value="NAD-DEPENDENT PROTEIN DEACETYLASE SIRTUIN-2"/>
    <property type="match status" value="1"/>
</dbReference>